<organism evidence="1 2">
    <name type="scientific">Vibrio phage VP882</name>
    <dbReference type="NCBI Taxonomy" id="2913982"/>
    <lineage>
        <taxon>Viruses</taxon>
        <taxon>Duplodnaviria</taxon>
        <taxon>Heunggongvirae</taxon>
        <taxon>Uroviricota</taxon>
        <taxon>Caudoviricetes</taxon>
        <taxon>Hapunavirus</taxon>
        <taxon>Hapunavirus VP882</taxon>
    </lineage>
</organism>
<sequence length="38" mass="4271">MFGQPRINIEKRLLCLVIIAAQVLKQQQTDRVAGTGFN</sequence>
<proteinExistence type="predicted"/>
<evidence type="ECO:0000313" key="2">
    <source>
        <dbReference type="Proteomes" id="UP000008090"/>
    </source>
</evidence>
<dbReference type="KEGG" id="vg:5076255"/>
<protein>
    <submittedName>
        <fullName evidence="1">Uncharacterized protein</fullName>
    </submittedName>
</protein>
<reference evidence="1 2" key="1">
    <citation type="journal article" date="2009" name="Appl. Environ. Microbiol.">
        <title>Characterization of a new plasmid-like prophage in a pandemic Vibrio parahaemolyticus O3:K6 strain.</title>
        <authorList>
            <person name="Lan S.F."/>
            <person name="Huang C.H."/>
            <person name="Chang C.H."/>
            <person name="Liao W.C."/>
            <person name="Lin I.H."/>
            <person name="Jian W.N."/>
            <person name="Wu Y.G."/>
            <person name="Chen S.Y."/>
            <person name="Wong H.C."/>
        </authorList>
    </citation>
    <scope>NUCLEOTIDE SEQUENCE [LARGE SCALE GENOMIC DNA]</scope>
</reference>
<evidence type="ECO:0000313" key="1">
    <source>
        <dbReference type="EMBL" id="ABM73397.1"/>
    </source>
</evidence>
<keyword evidence="2" id="KW-1185">Reference proteome</keyword>
<dbReference type="EMBL" id="EF057797">
    <property type="protein sequence ID" value="ABM73397.1"/>
    <property type="molecule type" value="Genomic_DNA"/>
</dbReference>
<dbReference type="RefSeq" id="YP_001039845.1">
    <property type="nucleotide sequence ID" value="NC_009016.1"/>
</dbReference>
<accession>A2I2Y4</accession>
<dbReference type="Proteomes" id="UP000008090">
    <property type="component" value="Segment"/>
</dbReference>
<name>A2I2Y4_9CAUD</name>
<dbReference type="GeneID" id="5076255"/>